<sequence length="211" mass="25477">MSDLRDFDIKLLHDNIQSCFQYLDKKIYRAMNVAPISNTIIIEKPNTAIAHEYKELQHHVKQLQLKYDEVCYKYMSLLTKYQNMNITLKLQQEEIEHQCQLIKEMKLMHLQQPGVIEIPVYEYLREFTKNNHSQLSNFLQILMHTKKMDLSMIELLQNIEKYYRPQNKLQFQDKYVYPKVPLRKIRERILKTLPDQTVSQNIIPERSISFQ</sequence>
<gene>
    <name evidence="1" type="ORF">PSON_ATCC_30995.1.T0110449</name>
</gene>
<organism evidence="1 2">
    <name type="scientific">Paramecium sonneborni</name>
    <dbReference type="NCBI Taxonomy" id="65129"/>
    <lineage>
        <taxon>Eukaryota</taxon>
        <taxon>Sar</taxon>
        <taxon>Alveolata</taxon>
        <taxon>Ciliophora</taxon>
        <taxon>Intramacronucleata</taxon>
        <taxon>Oligohymenophorea</taxon>
        <taxon>Peniculida</taxon>
        <taxon>Parameciidae</taxon>
        <taxon>Paramecium</taxon>
    </lineage>
</organism>
<dbReference type="EMBL" id="CAJJDN010000011">
    <property type="protein sequence ID" value="CAD8057901.1"/>
    <property type="molecule type" value="Genomic_DNA"/>
</dbReference>
<evidence type="ECO:0000313" key="1">
    <source>
        <dbReference type="EMBL" id="CAD8057901.1"/>
    </source>
</evidence>
<comment type="caution">
    <text evidence="1">The sequence shown here is derived from an EMBL/GenBank/DDBJ whole genome shotgun (WGS) entry which is preliminary data.</text>
</comment>
<reference evidence="1" key="1">
    <citation type="submission" date="2021-01" db="EMBL/GenBank/DDBJ databases">
        <authorList>
            <consortium name="Genoscope - CEA"/>
            <person name="William W."/>
        </authorList>
    </citation>
    <scope>NUCLEOTIDE SEQUENCE</scope>
</reference>
<name>A0A8S1KU33_9CILI</name>
<dbReference type="OrthoDB" id="285459at2759"/>
<keyword evidence="2" id="KW-1185">Reference proteome</keyword>
<dbReference type="AlphaFoldDB" id="A0A8S1KU33"/>
<protein>
    <submittedName>
        <fullName evidence="1">Uncharacterized protein</fullName>
    </submittedName>
</protein>
<proteinExistence type="predicted"/>
<evidence type="ECO:0000313" key="2">
    <source>
        <dbReference type="Proteomes" id="UP000692954"/>
    </source>
</evidence>
<dbReference type="Proteomes" id="UP000692954">
    <property type="component" value="Unassembled WGS sequence"/>
</dbReference>
<accession>A0A8S1KU33</accession>